<dbReference type="PANTHER" id="PTHR36435">
    <property type="entry name" value="SLR1288 PROTEIN"/>
    <property type="match status" value="1"/>
</dbReference>
<feature type="transmembrane region" description="Helical" evidence="1">
    <location>
        <begin position="42"/>
        <end position="59"/>
    </location>
</feature>
<dbReference type="InterPro" id="IPR003675">
    <property type="entry name" value="Rce1/LyrA-like_dom"/>
</dbReference>
<feature type="domain" description="CAAX prenyl protease 2/Lysostaphin resistance protein A-like" evidence="2">
    <location>
        <begin position="122"/>
        <end position="209"/>
    </location>
</feature>
<evidence type="ECO:0000313" key="3">
    <source>
        <dbReference type="EMBL" id="PKR76525.1"/>
    </source>
</evidence>
<evidence type="ECO:0000256" key="1">
    <source>
        <dbReference type="SAM" id="Phobius"/>
    </source>
</evidence>
<dbReference type="AlphaFoldDB" id="A0A2I0QQB2"/>
<dbReference type="RefSeq" id="WP_101332849.1">
    <property type="nucleotide sequence ID" value="NZ_PJNH01000006.1"/>
</dbReference>
<reference evidence="3 4" key="1">
    <citation type="submission" date="2017-06" db="EMBL/GenBank/DDBJ databases">
        <title>the draft geome sequence of Illustriluteabacillus marina B3227.</title>
        <authorList>
            <person name="He R.-H."/>
            <person name="Du Z.-J."/>
        </authorList>
    </citation>
    <scope>NUCLEOTIDE SEQUENCE [LARGE SCALE GENOMIC DNA]</scope>
    <source>
        <strain evidence="3 4">B3227</strain>
    </source>
</reference>
<name>A0A2I0QQB2_9BACI</name>
<evidence type="ECO:0000313" key="4">
    <source>
        <dbReference type="Proteomes" id="UP000243524"/>
    </source>
</evidence>
<dbReference type="Pfam" id="PF02517">
    <property type="entry name" value="Rce1-like"/>
    <property type="match status" value="1"/>
</dbReference>
<feature type="transmembrane region" description="Helical" evidence="1">
    <location>
        <begin position="175"/>
        <end position="191"/>
    </location>
</feature>
<gene>
    <name evidence="3" type="ORF">CEY16_14855</name>
</gene>
<dbReference type="GO" id="GO:0080120">
    <property type="term" value="P:CAAX-box protein maturation"/>
    <property type="evidence" value="ECO:0007669"/>
    <property type="project" value="UniProtKB-ARBA"/>
</dbReference>
<proteinExistence type="predicted"/>
<dbReference type="EMBL" id="PJNH01000006">
    <property type="protein sequence ID" value="PKR76525.1"/>
    <property type="molecule type" value="Genomic_DNA"/>
</dbReference>
<keyword evidence="3" id="KW-0378">Hydrolase</keyword>
<organism evidence="3 4">
    <name type="scientific">Halalkalibacillus sediminis</name>
    <dbReference type="NCBI Taxonomy" id="2018042"/>
    <lineage>
        <taxon>Bacteria</taxon>
        <taxon>Bacillati</taxon>
        <taxon>Bacillota</taxon>
        <taxon>Bacilli</taxon>
        <taxon>Bacillales</taxon>
        <taxon>Bacillaceae</taxon>
        <taxon>Halalkalibacillus</taxon>
    </lineage>
</organism>
<dbReference type="GO" id="GO:0006508">
    <property type="term" value="P:proteolysis"/>
    <property type="evidence" value="ECO:0007669"/>
    <property type="project" value="UniProtKB-KW"/>
</dbReference>
<keyword evidence="1" id="KW-0472">Membrane</keyword>
<feature type="transmembrane region" description="Helical" evidence="1">
    <location>
        <begin position="153"/>
        <end position="169"/>
    </location>
</feature>
<dbReference type="OrthoDB" id="2194912at2"/>
<dbReference type="InterPro" id="IPR052710">
    <property type="entry name" value="CAAX_protease"/>
</dbReference>
<feature type="transmembrane region" description="Helical" evidence="1">
    <location>
        <begin position="123"/>
        <end position="141"/>
    </location>
</feature>
<comment type="caution">
    <text evidence="3">The sequence shown here is derived from an EMBL/GenBank/DDBJ whole genome shotgun (WGS) entry which is preliminary data.</text>
</comment>
<evidence type="ECO:0000259" key="2">
    <source>
        <dbReference type="Pfam" id="PF02517"/>
    </source>
</evidence>
<dbReference type="GO" id="GO:0004175">
    <property type="term" value="F:endopeptidase activity"/>
    <property type="evidence" value="ECO:0007669"/>
    <property type="project" value="UniProtKB-ARBA"/>
</dbReference>
<keyword evidence="3" id="KW-0645">Protease</keyword>
<accession>A0A2I0QQB2</accession>
<feature type="transmembrane region" description="Helical" evidence="1">
    <location>
        <begin position="80"/>
        <end position="103"/>
    </location>
</feature>
<dbReference type="GO" id="GO:0008237">
    <property type="term" value="F:metallopeptidase activity"/>
    <property type="evidence" value="ECO:0007669"/>
    <property type="project" value="UniProtKB-KW"/>
</dbReference>
<feature type="transmembrane region" description="Helical" evidence="1">
    <location>
        <begin position="7"/>
        <end position="30"/>
    </location>
</feature>
<dbReference type="Proteomes" id="UP000243524">
    <property type="component" value="Unassembled WGS sequence"/>
</dbReference>
<keyword evidence="1" id="KW-0812">Transmembrane</keyword>
<dbReference type="PANTHER" id="PTHR36435:SF6">
    <property type="entry name" value="ABORTIVE INFECTION PROTEIN"/>
    <property type="match status" value="1"/>
</dbReference>
<keyword evidence="3" id="KW-0482">Metalloprotease</keyword>
<keyword evidence="4" id="KW-1185">Reference proteome</keyword>
<sequence>MPKRYWYIILTYLLVQLALPFPIVIGLKWLAPGLTNSQIETYALLGAYAIGLVFFLYLLKPDMQRSEMRNGPGIGGIIKWSLLGVVLAYLTNIVVNLINIEIIGLEGGSENTEMIMNKIEENWLFLLLPILFAPIFEEIIFRKIIFGQLNKKMNFFFAALISSLAFAALHLDFEFILSYFAMGVVFAYLYVKTNRIIVPIFAHMAMNTIAVVLSLAIDVEDLERRLEEMENAATIILGGLI</sequence>
<keyword evidence="1" id="KW-1133">Transmembrane helix</keyword>
<protein>
    <submittedName>
        <fullName evidence="3">CPBP family intramembrane metalloprotease</fullName>
    </submittedName>
</protein>